<evidence type="ECO:0000259" key="4">
    <source>
        <dbReference type="PROSITE" id="PS50894"/>
    </source>
</evidence>
<dbReference type="InterPro" id="IPR008207">
    <property type="entry name" value="Sig_transdc_His_kin_Hpt_dom"/>
</dbReference>
<evidence type="ECO:0000256" key="1">
    <source>
        <dbReference type="ARBA" id="ARBA00023012"/>
    </source>
</evidence>
<evidence type="ECO:0000313" key="5">
    <source>
        <dbReference type="EMBL" id="KPX71247.1"/>
    </source>
</evidence>
<dbReference type="GO" id="GO:0004672">
    <property type="term" value="F:protein kinase activity"/>
    <property type="evidence" value="ECO:0007669"/>
    <property type="project" value="UniProtKB-ARBA"/>
</dbReference>
<feature type="non-terminal residue" evidence="5">
    <location>
        <position position="143"/>
    </location>
</feature>
<evidence type="ECO:0000256" key="3">
    <source>
        <dbReference type="SAM" id="MobiDB-lite"/>
    </source>
</evidence>
<keyword evidence="5" id="KW-0418">Kinase</keyword>
<sequence length="143" mass="15737">KGGARMAEVAEVGDLAHELENLYEGLIDRRFNHSPALAELLHESHDHLAILLEQLYRQEALSDPSALIEALGRCRSLESSGSDVQAPPAASEDPPEHDTELREVFLEEGFDIIESSGAALARWQADPHNLLEVENLDLHTLKG</sequence>
<comment type="caution">
    <text evidence="5">The sequence shown here is derived from an EMBL/GenBank/DDBJ whole genome shotgun (WGS) entry which is preliminary data.</text>
</comment>
<keyword evidence="1" id="KW-0902">Two-component regulatory system</keyword>
<dbReference type="EMBL" id="LJQP01000175">
    <property type="protein sequence ID" value="KPX71247.1"/>
    <property type="molecule type" value="Genomic_DNA"/>
</dbReference>
<feature type="region of interest" description="Disordered" evidence="3">
    <location>
        <begin position="78"/>
        <end position="99"/>
    </location>
</feature>
<accession>A0A0N8RXN0</accession>
<gene>
    <name evidence="5" type="ORF">ALO35_05388</name>
</gene>
<dbReference type="InterPro" id="IPR036641">
    <property type="entry name" value="HPT_dom_sf"/>
</dbReference>
<name>A0A0N8RXN0_PSEAV</name>
<proteinExistence type="predicted"/>
<dbReference type="Proteomes" id="UP000050265">
    <property type="component" value="Unassembled WGS sequence"/>
</dbReference>
<feature type="non-terminal residue" evidence="5">
    <location>
        <position position="1"/>
    </location>
</feature>
<dbReference type="GO" id="GO:0000160">
    <property type="term" value="P:phosphorelay signal transduction system"/>
    <property type="evidence" value="ECO:0007669"/>
    <property type="project" value="UniProtKB-KW"/>
</dbReference>
<organism evidence="5 6">
    <name type="scientific">Pseudomonas amygdali pv. lachrymans</name>
    <name type="common">Pseudomonas syringae pv. lachrymans</name>
    <dbReference type="NCBI Taxonomy" id="53707"/>
    <lineage>
        <taxon>Bacteria</taxon>
        <taxon>Pseudomonadati</taxon>
        <taxon>Pseudomonadota</taxon>
        <taxon>Gammaproteobacteria</taxon>
        <taxon>Pseudomonadales</taxon>
        <taxon>Pseudomonadaceae</taxon>
        <taxon>Pseudomonas</taxon>
        <taxon>Pseudomonas amygdali</taxon>
    </lineage>
</organism>
<dbReference type="PROSITE" id="PS50894">
    <property type="entry name" value="HPT"/>
    <property type="match status" value="1"/>
</dbReference>
<feature type="domain" description="HPt" evidence="4">
    <location>
        <begin position="1"/>
        <end position="55"/>
    </location>
</feature>
<keyword evidence="5" id="KW-0808">Transferase</keyword>
<dbReference type="AlphaFoldDB" id="A0A0N8RXN0"/>
<protein>
    <submittedName>
        <fullName evidence="5">Sensor histidine kinase/response regulator</fullName>
    </submittedName>
</protein>
<dbReference type="SUPFAM" id="SSF47226">
    <property type="entry name" value="Histidine-containing phosphotransfer domain, HPT domain"/>
    <property type="match status" value="2"/>
</dbReference>
<evidence type="ECO:0000256" key="2">
    <source>
        <dbReference type="PROSITE-ProRule" id="PRU00110"/>
    </source>
</evidence>
<comment type="caution">
    <text evidence="2">Lacks conserved residue(s) required for the propagation of feature annotation.</text>
</comment>
<dbReference type="Gene3D" id="1.20.120.160">
    <property type="entry name" value="HPT domain"/>
    <property type="match status" value="1"/>
</dbReference>
<evidence type="ECO:0000313" key="6">
    <source>
        <dbReference type="Proteomes" id="UP000050265"/>
    </source>
</evidence>
<reference evidence="5 6" key="1">
    <citation type="submission" date="2015-09" db="EMBL/GenBank/DDBJ databases">
        <title>Genome announcement of multiple Pseudomonas syringae strains.</title>
        <authorList>
            <person name="Thakur S."/>
            <person name="Wang P.W."/>
            <person name="Gong Y."/>
            <person name="Weir B.S."/>
            <person name="Guttman D.S."/>
        </authorList>
    </citation>
    <scope>NUCLEOTIDE SEQUENCE [LARGE SCALE GENOMIC DNA]</scope>
    <source>
        <strain evidence="5 6">ICMP3507</strain>
    </source>
</reference>